<dbReference type="EMBL" id="LAZR01070083">
    <property type="protein sequence ID" value="KKK45517.1"/>
    <property type="molecule type" value="Genomic_DNA"/>
</dbReference>
<dbReference type="AlphaFoldDB" id="A0A0F8VMI3"/>
<name>A0A0F8VMI3_9ZZZZ</name>
<gene>
    <name evidence="5" type="ORF">LCGC14_3165370</name>
</gene>
<dbReference type="GO" id="GO:0003677">
    <property type="term" value="F:DNA binding"/>
    <property type="evidence" value="ECO:0007669"/>
    <property type="project" value="InterPro"/>
</dbReference>
<proteinExistence type="predicted"/>
<dbReference type="InterPro" id="IPR001091">
    <property type="entry name" value="RM_Methyltransferase"/>
</dbReference>
<accession>A0A0F8VMI3</accession>
<dbReference type="Gene3D" id="3.40.50.150">
    <property type="entry name" value="Vaccinia Virus protein VP39"/>
    <property type="match status" value="2"/>
</dbReference>
<feature type="region of interest" description="Disordered" evidence="3">
    <location>
        <begin position="133"/>
        <end position="154"/>
    </location>
</feature>
<dbReference type="InterPro" id="IPR029063">
    <property type="entry name" value="SAM-dependent_MTases_sf"/>
</dbReference>
<evidence type="ECO:0000256" key="1">
    <source>
        <dbReference type="ARBA" id="ARBA00022603"/>
    </source>
</evidence>
<feature type="domain" description="DNA methylase N-4/N-6" evidence="4">
    <location>
        <begin position="269"/>
        <end position="308"/>
    </location>
</feature>
<sequence length="319" mass="36406">RDDGTIWVNLGDSYLGSGQGGGDTGFSKERHRKELLHYKTDGIKRPSQNYNLMAKSQAAIPERFVIEMLNRGWIKRNTVIWYKLNCMPTSSKDRFTVDFEYLFFFSKKKKYYFEQQLESQKAESYDRLNRGVSDTHKNLNVPGQTTHGLHKSRSQGQAEYLWNEQGRNKRTVWTINPKPFSEAHFAVYPEELCETPIKAGCPEFVCKKCGKPRELIIEAEGGTIGRSWHNHKDDLEVGQRAENKAKGGHGYKRINKGYTDCGCNAGFTGGMVYDPFFGSGTTGLVAHRLNRKFIGSEISKEYCEIAEKRLATTKQVQFV</sequence>
<reference evidence="5" key="1">
    <citation type="journal article" date="2015" name="Nature">
        <title>Complex archaea that bridge the gap between prokaryotes and eukaryotes.</title>
        <authorList>
            <person name="Spang A."/>
            <person name="Saw J.H."/>
            <person name="Jorgensen S.L."/>
            <person name="Zaremba-Niedzwiedzka K."/>
            <person name="Martijn J."/>
            <person name="Lind A.E."/>
            <person name="van Eijk R."/>
            <person name="Schleper C."/>
            <person name="Guy L."/>
            <person name="Ettema T.J."/>
        </authorList>
    </citation>
    <scope>NUCLEOTIDE SEQUENCE</scope>
</reference>
<dbReference type="InterPro" id="IPR002941">
    <property type="entry name" value="DNA_methylase_N4/N6"/>
</dbReference>
<organism evidence="5">
    <name type="scientific">marine sediment metagenome</name>
    <dbReference type="NCBI Taxonomy" id="412755"/>
    <lineage>
        <taxon>unclassified sequences</taxon>
        <taxon>metagenomes</taxon>
        <taxon>ecological metagenomes</taxon>
    </lineage>
</organism>
<protein>
    <recommendedName>
        <fullName evidence="4">DNA methylase N-4/N-6 domain-containing protein</fullName>
    </recommendedName>
</protein>
<keyword evidence="1" id="KW-0489">Methyltransferase</keyword>
<dbReference type="Pfam" id="PF01555">
    <property type="entry name" value="N6_N4_Mtase"/>
    <property type="match status" value="2"/>
</dbReference>
<evidence type="ECO:0000256" key="3">
    <source>
        <dbReference type="SAM" id="MobiDB-lite"/>
    </source>
</evidence>
<keyword evidence="2" id="KW-0808">Transferase</keyword>
<dbReference type="GO" id="GO:0032259">
    <property type="term" value="P:methylation"/>
    <property type="evidence" value="ECO:0007669"/>
    <property type="project" value="UniProtKB-KW"/>
</dbReference>
<feature type="domain" description="DNA methylase N-4/N-6" evidence="4">
    <location>
        <begin position="2"/>
        <end position="202"/>
    </location>
</feature>
<dbReference type="PRINTS" id="PR00508">
    <property type="entry name" value="S21N4MTFRASE"/>
</dbReference>
<evidence type="ECO:0000313" key="5">
    <source>
        <dbReference type="EMBL" id="KKK45517.1"/>
    </source>
</evidence>
<comment type="caution">
    <text evidence="5">The sequence shown here is derived from an EMBL/GenBank/DDBJ whole genome shotgun (WGS) entry which is preliminary data.</text>
</comment>
<dbReference type="GO" id="GO:0008170">
    <property type="term" value="F:N-methyltransferase activity"/>
    <property type="evidence" value="ECO:0007669"/>
    <property type="project" value="InterPro"/>
</dbReference>
<evidence type="ECO:0000256" key="2">
    <source>
        <dbReference type="ARBA" id="ARBA00022679"/>
    </source>
</evidence>
<evidence type="ECO:0000259" key="4">
    <source>
        <dbReference type="Pfam" id="PF01555"/>
    </source>
</evidence>
<dbReference type="SUPFAM" id="SSF53335">
    <property type="entry name" value="S-adenosyl-L-methionine-dependent methyltransferases"/>
    <property type="match status" value="1"/>
</dbReference>
<feature type="non-terminal residue" evidence="5">
    <location>
        <position position="1"/>
    </location>
</feature>